<dbReference type="AlphaFoldDB" id="A0A0K1E6F7"/>
<protein>
    <recommendedName>
        <fullName evidence="5">ATPase AAA-type core domain-containing protein</fullName>
    </recommendedName>
</protein>
<dbReference type="PANTHER" id="PTHR32182:SF22">
    <property type="entry name" value="ATP-DEPENDENT ENDONUCLEASE, OLD FAMILY-RELATED"/>
    <property type="match status" value="1"/>
</dbReference>
<dbReference type="InterPro" id="IPR027417">
    <property type="entry name" value="P-loop_NTPase"/>
</dbReference>
<evidence type="ECO:0008006" key="5">
    <source>
        <dbReference type="Google" id="ProtNLM"/>
    </source>
</evidence>
<dbReference type="EMBL" id="CP012159">
    <property type="protein sequence ID" value="AKT36267.1"/>
    <property type="molecule type" value="Genomic_DNA"/>
</dbReference>
<evidence type="ECO:0000259" key="1">
    <source>
        <dbReference type="Pfam" id="PF13175"/>
    </source>
</evidence>
<sequence>MITQLTVRNFRCLQDVTTTLSPFTVLIGSNDSGKSSLLDAIYTLGRTAREPLPESLVTEGSHGPTPFEELVWQRNVARSMVWRVQGDSRGKRFAYELAVRAGPYVRFEKLPLHPVHLVASAATPRETRLRASLRSQPELAPLVAGFTSVGKYRFDPRALRRVAPIAADPQISSSGDNFAAALDALLTGPDRATLRAFELGLREAIPTLAGVSMRAVPLSNGFGKAVEFILAGTRPPVTVPASSASEGALLFAAFLMLTYGATPDILLIEEPENGLHPSRLEAVIALLRSVSEGEVGVRPRQVIFTTHSPWVLGHVKPEEVRIFRRDAEKGTEIIPLSSVPDLDRLRTLPPPDLWYFLTESGNIGTMDDLRPAPR</sequence>
<reference evidence="3 4" key="1">
    <citation type="submission" date="2015-07" db="EMBL/GenBank/DDBJ databases">
        <title>Genome analysis of myxobacterium Chondromyces crocatus Cm c5 reveals a high potential for natural compound synthesis and the genetic basis for the loss of fruiting body formation.</title>
        <authorList>
            <person name="Zaburannyi N."/>
            <person name="Bunk B."/>
            <person name="Maier J."/>
            <person name="Overmann J."/>
            <person name="Mueller R."/>
        </authorList>
    </citation>
    <scope>NUCLEOTIDE SEQUENCE [LARGE SCALE GENOMIC DNA]</scope>
    <source>
        <strain evidence="3 4">Cm c5</strain>
    </source>
</reference>
<dbReference type="Proteomes" id="UP000067626">
    <property type="component" value="Chromosome"/>
</dbReference>
<dbReference type="Gene3D" id="3.40.50.300">
    <property type="entry name" value="P-loop containing nucleotide triphosphate hydrolases"/>
    <property type="match status" value="2"/>
</dbReference>
<dbReference type="InterPro" id="IPR041685">
    <property type="entry name" value="AAA_GajA/Old/RecF-like"/>
</dbReference>
<name>A0A0K1E6F7_CHOCO</name>
<organism evidence="3 4">
    <name type="scientific">Chondromyces crocatus</name>
    <dbReference type="NCBI Taxonomy" id="52"/>
    <lineage>
        <taxon>Bacteria</taxon>
        <taxon>Pseudomonadati</taxon>
        <taxon>Myxococcota</taxon>
        <taxon>Polyangia</taxon>
        <taxon>Polyangiales</taxon>
        <taxon>Polyangiaceae</taxon>
        <taxon>Chondromyces</taxon>
    </lineage>
</organism>
<dbReference type="GO" id="GO:0000731">
    <property type="term" value="P:DNA synthesis involved in DNA repair"/>
    <property type="evidence" value="ECO:0007669"/>
    <property type="project" value="TreeGrafter"/>
</dbReference>
<gene>
    <name evidence="3" type="ORF">CMC5_003810</name>
</gene>
<feature type="domain" description="Endonuclease GajA/Old nuclease/RecF-like AAA" evidence="1">
    <location>
        <begin position="1"/>
        <end position="47"/>
    </location>
</feature>
<evidence type="ECO:0000313" key="3">
    <source>
        <dbReference type="EMBL" id="AKT36267.1"/>
    </source>
</evidence>
<dbReference type="PANTHER" id="PTHR32182">
    <property type="entry name" value="DNA REPLICATION AND REPAIR PROTEIN RECF"/>
    <property type="match status" value="1"/>
</dbReference>
<dbReference type="GO" id="GO:0006302">
    <property type="term" value="P:double-strand break repair"/>
    <property type="evidence" value="ECO:0007669"/>
    <property type="project" value="TreeGrafter"/>
</dbReference>
<dbReference type="RefSeq" id="WP_050428811.1">
    <property type="nucleotide sequence ID" value="NZ_CP012159.1"/>
</dbReference>
<proteinExistence type="predicted"/>
<evidence type="ECO:0000259" key="2">
    <source>
        <dbReference type="Pfam" id="PF13304"/>
    </source>
</evidence>
<keyword evidence="4" id="KW-1185">Reference proteome</keyword>
<dbReference type="GO" id="GO:0005524">
    <property type="term" value="F:ATP binding"/>
    <property type="evidence" value="ECO:0007669"/>
    <property type="project" value="InterPro"/>
</dbReference>
<dbReference type="InterPro" id="IPR003959">
    <property type="entry name" value="ATPase_AAA_core"/>
</dbReference>
<feature type="domain" description="ATPase AAA-type core" evidence="2">
    <location>
        <begin position="238"/>
        <end position="309"/>
    </location>
</feature>
<dbReference type="Pfam" id="PF13175">
    <property type="entry name" value="AAA_15"/>
    <property type="match status" value="1"/>
</dbReference>
<dbReference type="STRING" id="52.CMC5_003810"/>
<dbReference type="SUPFAM" id="SSF52540">
    <property type="entry name" value="P-loop containing nucleoside triphosphate hydrolases"/>
    <property type="match status" value="1"/>
</dbReference>
<evidence type="ECO:0000313" key="4">
    <source>
        <dbReference type="Proteomes" id="UP000067626"/>
    </source>
</evidence>
<dbReference type="Pfam" id="PF13304">
    <property type="entry name" value="AAA_21"/>
    <property type="match status" value="1"/>
</dbReference>
<accession>A0A0K1E6F7</accession>
<dbReference type="GO" id="GO:0016887">
    <property type="term" value="F:ATP hydrolysis activity"/>
    <property type="evidence" value="ECO:0007669"/>
    <property type="project" value="InterPro"/>
</dbReference>
<dbReference type="KEGG" id="ccro:CMC5_003810"/>
<dbReference type="PIRSF" id="PIRSF029347">
    <property type="entry name" value="RecF"/>
    <property type="match status" value="1"/>
</dbReference>
<dbReference type="InterPro" id="IPR014555">
    <property type="entry name" value="RecF-like"/>
</dbReference>